<sequence length="146" mass="15981">MKVDFAKQFEDSITAVQVAEQAKVVNEYEQQVQRVVQHISVMKSENEAAIANISAGADAKSKEIRAAARRDAFNLKQGMKAQKYSELQKKLELNGVQMSEYFKIKSVQGQSSSGKAPTSAQTITDTHVRSGTKHLVGEYTPCSGSV</sequence>
<evidence type="ECO:0000313" key="2">
    <source>
        <dbReference type="Proteomes" id="UP000601435"/>
    </source>
</evidence>
<accession>A0A812KKX3</accession>
<comment type="caution">
    <text evidence="1">The sequence shown here is derived from an EMBL/GenBank/DDBJ whole genome shotgun (WGS) entry which is preliminary data.</text>
</comment>
<dbReference type="AlphaFoldDB" id="A0A812KKX3"/>
<evidence type="ECO:0000313" key="1">
    <source>
        <dbReference type="EMBL" id="CAE7231506.1"/>
    </source>
</evidence>
<name>A0A812KKX3_9DINO</name>
<organism evidence="1 2">
    <name type="scientific">Symbiodinium necroappetens</name>
    <dbReference type="NCBI Taxonomy" id="1628268"/>
    <lineage>
        <taxon>Eukaryota</taxon>
        <taxon>Sar</taxon>
        <taxon>Alveolata</taxon>
        <taxon>Dinophyceae</taxon>
        <taxon>Suessiales</taxon>
        <taxon>Symbiodiniaceae</taxon>
        <taxon>Symbiodinium</taxon>
    </lineage>
</organism>
<reference evidence="1" key="1">
    <citation type="submission" date="2021-02" db="EMBL/GenBank/DDBJ databases">
        <authorList>
            <person name="Dougan E. K."/>
            <person name="Rhodes N."/>
            <person name="Thang M."/>
            <person name="Chan C."/>
        </authorList>
    </citation>
    <scope>NUCLEOTIDE SEQUENCE</scope>
</reference>
<keyword evidence="2" id="KW-1185">Reference proteome</keyword>
<dbReference type="EMBL" id="CAJNJA010007987">
    <property type="protein sequence ID" value="CAE7231506.1"/>
    <property type="molecule type" value="Genomic_DNA"/>
</dbReference>
<dbReference type="OrthoDB" id="422069at2759"/>
<protein>
    <submittedName>
        <fullName evidence="1">Uncharacterized protein</fullName>
    </submittedName>
</protein>
<proteinExistence type="predicted"/>
<dbReference type="Proteomes" id="UP000601435">
    <property type="component" value="Unassembled WGS sequence"/>
</dbReference>
<gene>
    <name evidence="1" type="ORF">SNEC2469_LOCUS3607</name>
</gene>